<evidence type="ECO:0000256" key="3">
    <source>
        <dbReference type="ARBA" id="ARBA00022741"/>
    </source>
</evidence>
<organism evidence="12 13">
    <name type="scientific">Trichomonas vaginalis (strain ATCC PRA-98 / G3)</name>
    <dbReference type="NCBI Taxonomy" id="412133"/>
    <lineage>
        <taxon>Eukaryota</taxon>
        <taxon>Metamonada</taxon>
        <taxon>Parabasalia</taxon>
        <taxon>Trichomonadida</taxon>
        <taxon>Trichomonadidae</taxon>
        <taxon>Trichomonas</taxon>
    </lineage>
</organism>
<dbReference type="InterPro" id="IPR050401">
    <property type="entry name" value="Cyclic_nucleotide_synthase"/>
</dbReference>
<evidence type="ECO:0000256" key="4">
    <source>
        <dbReference type="ARBA" id="ARBA00022989"/>
    </source>
</evidence>
<feature type="transmembrane region" description="Helical" evidence="9">
    <location>
        <begin position="175"/>
        <end position="193"/>
    </location>
</feature>
<dbReference type="InterPro" id="IPR035965">
    <property type="entry name" value="PAS-like_dom_sf"/>
</dbReference>
<dbReference type="Pfam" id="PF13426">
    <property type="entry name" value="PAS_9"/>
    <property type="match status" value="1"/>
</dbReference>
<dbReference type="InParanoid" id="A2EII5"/>
<feature type="compositionally biased region" description="Polar residues" evidence="8">
    <location>
        <begin position="536"/>
        <end position="551"/>
    </location>
</feature>
<dbReference type="RefSeq" id="XP_001319729.1">
    <property type="nucleotide sequence ID" value="XM_001319694.1"/>
</dbReference>
<proteinExistence type="predicted"/>
<keyword evidence="13" id="KW-1185">Reference proteome</keyword>
<keyword evidence="4 9" id="KW-1133">Transmembrane helix</keyword>
<dbReference type="CDD" id="cd00130">
    <property type="entry name" value="PAS"/>
    <property type="match status" value="1"/>
</dbReference>
<dbReference type="KEGG" id="tva:4765401"/>
<reference evidence="12" key="1">
    <citation type="submission" date="2006-10" db="EMBL/GenBank/DDBJ databases">
        <authorList>
            <person name="Amadeo P."/>
            <person name="Zhao Q."/>
            <person name="Wortman J."/>
            <person name="Fraser-Liggett C."/>
            <person name="Carlton J."/>
        </authorList>
    </citation>
    <scope>NUCLEOTIDE SEQUENCE</scope>
    <source>
        <strain evidence="12">G3</strain>
    </source>
</reference>
<dbReference type="STRING" id="5722.A2EII5"/>
<comment type="subcellular location">
    <subcellularLocation>
        <location evidence="1">Membrane</location>
    </subcellularLocation>
</comment>
<dbReference type="Gene3D" id="3.30.450.20">
    <property type="entry name" value="PAS domain"/>
    <property type="match status" value="1"/>
</dbReference>
<dbReference type="Proteomes" id="UP000001542">
    <property type="component" value="Unassembled WGS sequence"/>
</dbReference>
<evidence type="ECO:0000256" key="5">
    <source>
        <dbReference type="ARBA" id="ARBA00023136"/>
    </source>
</evidence>
<dbReference type="VEuPathDB" id="TrichDB:TVAG_124790"/>
<dbReference type="GO" id="GO:0001653">
    <property type="term" value="F:peptide receptor activity"/>
    <property type="evidence" value="ECO:0000318"/>
    <property type="project" value="GO_Central"/>
</dbReference>
<dbReference type="EMBL" id="DS113398">
    <property type="protein sequence ID" value="EAY07506.1"/>
    <property type="molecule type" value="Genomic_DNA"/>
</dbReference>
<sequence>MIVVYPFMLSFFLQVIIVSLWPWGAYWQNHSSSPVMKWLLQIFFYIPRPATNLGFFSQSIVFFAFNIINSSFVRFQIIYYKFRRKFVTFLFYPIRFYYDTILIASYIPVLIGCGETFYIIAKGSKDVKIIIAFVLNLISLIYESHAFVTVQSFASKSVCVNLSPLFNFDPSVMIYKLYTMLTVFLLFFILLLFESWAQLFAIVIHLFFYGYFLYYTIKHMPFVDTLTLSMTIGWFSSCNTADICIFIGYFVPNMSTKIPLILTLGAFAFFSIIGFIIIHFRMKWLHGLMKEDRRDQEQADAYYTNIGLDWDEDFALICLRYSFINTMPPFYNMTLINYILDRYDSELILCTCLHLVNFFPKEIKMKQKIKKILQSKRSLNYLSRFLIYQVNNVSGIRQYVETEENKLKHIELRTLSRQVETITRYAIENNQLNPNYFEYLGQKASKVRSIWKEQLASSPNNPRTCDEFSRYLLECECDFPEAIKLKNRQDVIELGYDFSIDYSFRTMISAFPDYLIKGIVDFHGKIIAYEEDKPPQNDQENNNSFADPRNNQAKKKGKINRKLDEYLQDDEQLETEIEEYIGKRTLILSKTRLALHRFLENKIPFCIRKIKLIFLIVAIILVAVFITGISLSSYYLFQRVEKMKQLDSMSASRFYSGVANIAIVMSYYNSTGKFKRFSDKILDYINETKASKDTGIINIYSNMLRNNLNFSTLASSNFQSMINIFADLAMDGEDIYNFTYSLIKPVTYMTICDESGNFVNDVYTSYGSMQSTVFANQRLFSNYDNITLKTACEITYNFRNLYFSSKYLFTNVSNFQRRGDGKLLVAFTLIYYILPPVVFLLIFVPFLVIHFMTRKSMYQIIQMIYSFDINDKQFAKGQISINGGEEESTIQESHVSRKFGFFLLICILLVSIIFLALAFLSAKVILNSIDDLQNLNVWNKFSSQRLSLSPELFNVLILSLVKRDIPDSYDAYSMNDLIGALRFLVQEFVQADEDLIGGTSTSNPCYGYDAELDELNVGNSIDLTNVGSPQKYYSEVSIHSQISIFSNYIDSLVYYLENATSMEIPTSLIANLIFLANYNMWEQIIKANDLITQLALDGYYKAMNLSVVIIIIIFVFLFILYIIVHFYYMNRDLTYKAILFVVKRFSPYALLANKMFNEIFLSTKPEETNDTKSLEYTIIKNSQNAIFFTNTIGIVEQSNQGVNTLLGYTPEQVLGQLVQTFLIPKDMDDFTVKLEQMKNNQSSYFIEEDYTAIADNEKLIPVHLTLIGMKKENVVNSFVVLMQNIENLTNQKKQAEEAKMKSEKLLYQILPRDIVLKLNKGEKDISFVVPSATIIFIDINKFSEYSKNLTPQAIMSNLSYYFAQLDRVAGKYGMIQKIKLIGDIYMAASGLFNPDSPPESHAEQAVQFSLACLDALDDVNIHLDSHLEIRIGINSGGPIIAGVLGTDKPVFDIIGDPINVAARLQSTSEVNRVHVSQATLSLINNITYEVTPRGETFLKGKGKQLTYYITIADVNINDSPPQSKFESKLSLHNIAVNPRNSLANLDLFSKIAQSKSVSGNLLLLPGLRMTNNSTTNLLGKTAEIHSSRRDNSIIASTIHEEEGEIPGIKEEE</sequence>
<dbReference type="SUPFAM" id="SSF55785">
    <property type="entry name" value="PYP-like sensor domain (PAS domain)"/>
    <property type="match status" value="1"/>
</dbReference>
<evidence type="ECO:0000313" key="13">
    <source>
        <dbReference type="Proteomes" id="UP000001542"/>
    </source>
</evidence>
<feature type="transmembrane region" description="Helical" evidence="9">
    <location>
        <begin position="823"/>
        <end position="849"/>
    </location>
</feature>
<dbReference type="VEuPathDB" id="TrichDB:TVAGG3_0199990"/>
<dbReference type="PROSITE" id="PS50125">
    <property type="entry name" value="GUANYLATE_CYCLASE_2"/>
    <property type="match status" value="1"/>
</dbReference>
<dbReference type="InterPro" id="IPR001054">
    <property type="entry name" value="A/G_cyclase"/>
</dbReference>
<keyword evidence="3" id="KW-0547">Nucleotide-binding</keyword>
<feature type="coiled-coil region" evidence="7">
    <location>
        <begin position="556"/>
        <end position="583"/>
    </location>
</feature>
<dbReference type="GO" id="GO:0035556">
    <property type="term" value="P:intracellular signal transduction"/>
    <property type="evidence" value="ECO:0007669"/>
    <property type="project" value="InterPro"/>
</dbReference>
<dbReference type="eggNOG" id="KOG1023">
    <property type="taxonomic scope" value="Eukaryota"/>
</dbReference>
<dbReference type="InterPro" id="IPR029787">
    <property type="entry name" value="Nucleotide_cyclase"/>
</dbReference>
<dbReference type="OrthoDB" id="6127067at2759"/>
<feature type="transmembrane region" description="Helical" evidence="9">
    <location>
        <begin position="127"/>
        <end position="154"/>
    </location>
</feature>
<dbReference type="Gene3D" id="3.30.70.1230">
    <property type="entry name" value="Nucleotide cyclase"/>
    <property type="match status" value="1"/>
</dbReference>
<keyword evidence="5 9" id="KW-0472">Membrane</keyword>
<keyword evidence="6" id="KW-0456">Lyase</keyword>
<feature type="transmembrane region" description="Helical" evidence="9">
    <location>
        <begin position="55"/>
        <end position="75"/>
    </location>
</feature>
<feature type="transmembrane region" description="Helical" evidence="9">
    <location>
        <begin position="199"/>
        <end position="217"/>
    </location>
</feature>
<protein>
    <submittedName>
        <fullName evidence="12">Adenylate and Guanylate cyclase catalytic domain containing protein</fullName>
    </submittedName>
</protein>
<gene>
    <name evidence="12" type="ORF">TVAG_124790</name>
</gene>
<feature type="transmembrane region" description="Helical" evidence="9">
    <location>
        <begin position="229"/>
        <end position="252"/>
    </location>
</feature>
<evidence type="ECO:0000259" key="11">
    <source>
        <dbReference type="PROSITE" id="PS50125"/>
    </source>
</evidence>
<dbReference type="SMART" id="SM00091">
    <property type="entry name" value="PAS"/>
    <property type="match status" value="1"/>
</dbReference>
<name>A2EII5_TRIV3</name>
<dbReference type="InterPro" id="IPR000014">
    <property type="entry name" value="PAS"/>
</dbReference>
<reference evidence="12" key="2">
    <citation type="journal article" date="2007" name="Science">
        <title>Draft genome sequence of the sexually transmitted pathogen Trichomonas vaginalis.</title>
        <authorList>
            <person name="Carlton J.M."/>
            <person name="Hirt R.P."/>
            <person name="Silva J.C."/>
            <person name="Delcher A.L."/>
            <person name="Schatz M."/>
            <person name="Zhao Q."/>
            <person name="Wortman J.R."/>
            <person name="Bidwell S.L."/>
            <person name="Alsmark U.C.M."/>
            <person name="Besteiro S."/>
            <person name="Sicheritz-Ponten T."/>
            <person name="Noel C.J."/>
            <person name="Dacks J.B."/>
            <person name="Foster P.G."/>
            <person name="Simillion C."/>
            <person name="Van de Peer Y."/>
            <person name="Miranda-Saavedra D."/>
            <person name="Barton G.J."/>
            <person name="Westrop G.D."/>
            <person name="Mueller S."/>
            <person name="Dessi D."/>
            <person name="Fiori P.L."/>
            <person name="Ren Q."/>
            <person name="Paulsen I."/>
            <person name="Zhang H."/>
            <person name="Bastida-Corcuera F.D."/>
            <person name="Simoes-Barbosa A."/>
            <person name="Brown M.T."/>
            <person name="Hayes R.D."/>
            <person name="Mukherjee M."/>
            <person name="Okumura C.Y."/>
            <person name="Schneider R."/>
            <person name="Smith A.J."/>
            <person name="Vanacova S."/>
            <person name="Villalvazo M."/>
            <person name="Haas B.J."/>
            <person name="Pertea M."/>
            <person name="Feldblyum T.V."/>
            <person name="Utterback T.R."/>
            <person name="Shu C.L."/>
            <person name="Osoegawa K."/>
            <person name="de Jong P.J."/>
            <person name="Hrdy I."/>
            <person name="Horvathova L."/>
            <person name="Zubacova Z."/>
            <person name="Dolezal P."/>
            <person name="Malik S.B."/>
            <person name="Logsdon J.M. Jr."/>
            <person name="Henze K."/>
            <person name="Gupta A."/>
            <person name="Wang C.C."/>
            <person name="Dunne R.L."/>
            <person name="Upcroft J.A."/>
            <person name="Upcroft P."/>
            <person name="White O."/>
            <person name="Salzberg S.L."/>
            <person name="Tang P."/>
            <person name="Chiu C.-H."/>
            <person name="Lee Y.-S."/>
            <person name="Embley T.M."/>
            <person name="Coombs G.H."/>
            <person name="Mottram J.C."/>
            <person name="Tachezy J."/>
            <person name="Fraser-Liggett C.M."/>
            <person name="Johnson P.J."/>
        </authorList>
    </citation>
    <scope>NUCLEOTIDE SEQUENCE [LARGE SCALE GENOMIC DNA]</scope>
    <source>
        <strain evidence="12">G3</strain>
    </source>
</reference>
<dbReference type="GO" id="GO:0006182">
    <property type="term" value="P:cGMP biosynthetic process"/>
    <property type="evidence" value="ECO:0000318"/>
    <property type="project" value="GO_Central"/>
</dbReference>
<dbReference type="GO" id="GO:0007168">
    <property type="term" value="P:receptor guanylyl cyclase signaling pathway"/>
    <property type="evidence" value="ECO:0000318"/>
    <property type="project" value="GO_Central"/>
</dbReference>
<dbReference type="GO" id="GO:0005886">
    <property type="term" value="C:plasma membrane"/>
    <property type="evidence" value="ECO:0000318"/>
    <property type="project" value="GO_Central"/>
</dbReference>
<keyword evidence="7" id="KW-0175">Coiled coil</keyword>
<evidence type="ECO:0000256" key="7">
    <source>
        <dbReference type="SAM" id="Coils"/>
    </source>
</evidence>
<evidence type="ECO:0000259" key="10">
    <source>
        <dbReference type="PROSITE" id="PS50112"/>
    </source>
</evidence>
<dbReference type="PANTHER" id="PTHR11920">
    <property type="entry name" value="GUANYLYL CYCLASE"/>
    <property type="match status" value="1"/>
</dbReference>
<feature type="coiled-coil region" evidence="7">
    <location>
        <begin position="1278"/>
        <end position="1305"/>
    </location>
</feature>
<evidence type="ECO:0000256" key="9">
    <source>
        <dbReference type="SAM" id="Phobius"/>
    </source>
</evidence>
<dbReference type="NCBIfam" id="TIGR00229">
    <property type="entry name" value="sensory_box"/>
    <property type="match status" value="1"/>
</dbReference>
<feature type="transmembrane region" description="Helical" evidence="9">
    <location>
        <begin position="612"/>
        <end position="637"/>
    </location>
</feature>
<feature type="transmembrane region" description="Helical" evidence="9">
    <location>
        <begin position="1105"/>
        <end position="1128"/>
    </location>
</feature>
<evidence type="ECO:0000256" key="1">
    <source>
        <dbReference type="ARBA" id="ARBA00004370"/>
    </source>
</evidence>
<dbReference type="PANTHER" id="PTHR11920:SF335">
    <property type="entry name" value="GUANYLATE CYCLASE"/>
    <property type="match status" value="1"/>
</dbReference>
<dbReference type="CDD" id="cd07302">
    <property type="entry name" value="CHD"/>
    <property type="match status" value="1"/>
</dbReference>
<evidence type="ECO:0000256" key="2">
    <source>
        <dbReference type="ARBA" id="ARBA00022692"/>
    </source>
</evidence>
<evidence type="ECO:0000256" key="6">
    <source>
        <dbReference type="ARBA" id="ARBA00023239"/>
    </source>
</evidence>
<feature type="transmembrane region" description="Helical" evidence="9">
    <location>
        <begin position="899"/>
        <end position="920"/>
    </location>
</feature>
<evidence type="ECO:0000256" key="8">
    <source>
        <dbReference type="SAM" id="MobiDB-lite"/>
    </source>
</evidence>
<dbReference type="Pfam" id="PF00211">
    <property type="entry name" value="Guanylate_cyc"/>
    <property type="match status" value="1"/>
</dbReference>
<dbReference type="GO" id="GO:0004383">
    <property type="term" value="F:guanylate cyclase activity"/>
    <property type="evidence" value="ECO:0000318"/>
    <property type="project" value="GO_Central"/>
</dbReference>
<feature type="domain" description="PAS" evidence="10">
    <location>
        <begin position="1171"/>
        <end position="1241"/>
    </location>
</feature>
<feature type="transmembrane region" description="Helical" evidence="9">
    <location>
        <begin position="258"/>
        <end position="280"/>
    </location>
</feature>
<dbReference type="SMART" id="SM00044">
    <property type="entry name" value="CYCc"/>
    <property type="match status" value="1"/>
</dbReference>
<feature type="region of interest" description="Disordered" evidence="8">
    <location>
        <begin position="532"/>
        <end position="556"/>
    </location>
</feature>
<feature type="domain" description="Guanylate cyclase" evidence="11">
    <location>
        <begin position="1333"/>
        <end position="1465"/>
    </location>
</feature>
<keyword evidence="2 9" id="KW-0812">Transmembrane</keyword>
<accession>A2EII5</accession>
<dbReference type="SUPFAM" id="SSF55073">
    <property type="entry name" value="Nucleotide cyclase"/>
    <property type="match status" value="1"/>
</dbReference>
<feature type="transmembrane region" description="Helical" evidence="9">
    <location>
        <begin position="7"/>
        <end position="26"/>
    </location>
</feature>
<dbReference type="PROSITE" id="PS50112">
    <property type="entry name" value="PAS"/>
    <property type="match status" value="1"/>
</dbReference>
<dbReference type="GO" id="GO:0000166">
    <property type="term" value="F:nucleotide binding"/>
    <property type="evidence" value="ECO:0007669"/>
    <property type="project" value="UniProtKB-KW"/>
</dbReference>
<evidence type="ECO:0000313" key="12">
    <source>
        <dbReference type="EMBL" id="EAY07506.1"/>
    </source>
</evidence>